<dbReference type="Proteomes" id="UP001176521">
    <property type="component" value="Unassembled WGS sequence"/>
</dbReference>
<dbReference type="GO" id="GO:0004497">
    <property type="term" value="F:monooxygenase activity"/>
    <property type="evidence" value="ECO:0007669"/>
    <property type="project" value="InterPro"/>
</dbReference>
<reference evidence="8" key="1">
    <citation type="journal article" date="2023" name="PhytoFront">
        <title>Draft Genome Resources of Seven Strains of Tilletia horrida, Causal Agent of Kernel Smut of Rice.</title>
        <authorList>
            <person name="Khanal S."/>
            <person name="Antony Babu S."/>
            <person name="Zhou X.G."/>
        </authorList>
    </citation>
    <scope>NUCLEOTIDE SEQUENCE</scope>
    <source>
        <strain evidence="8">TX3</strain>
    </source>
</reference>
<proteinExistence type="inferred from homology"/>
<evidence type="ECO:0000256" key="5">
    <source>
        <dbReference type="ARBA" id="ARBA00023004"/>
    </source>
</evidence>
<comment type="similarity">
    <text evidence="2">Belongs to the cytochrome P450 family.</text>
</comment>
<feature type="binding site" description="axial binding residue" evidence="6">
    <location>
        <position position="484"/>
    </location>
    <ligand>
        <name>heme</name>
        <dbReference type="ChEBI" id="CHEBI:30413"/>
    </ligand>
    <ligandPart>
        <name>Fe</name>
        <dbReference type="ChEBI" id="CHEBI:18248"/>
    </ligandPart>
</feature>
<feature type="non-terminal residue" evidence="8">
    <location>
        <position position="1"/>
    </location>
</feature>
<keyword evidence="9" id="KW-1185">Reference proteome</keyword>
<evidence type="ECO:0000313" key="9">
    <source>
        <dbReference type="Proteomes" id="UP001176521"/>
    </source>
</evidence>
<dbReference type="InterPro" id="IPR001128">
    <property type="entry name" value="Cyt_P450"/>
</dbReference>
<comment type="cofactor">
    <cofactor evidence="1 6">
        <name>heme</name>
        <dbReference type="ChEBI" id="CHEBI:30413"/>
    </cofactor>
</comment>
<organism evidence="8 9">
    <name type="scientific">Tilletia horrida</name>
    <dbReference type="NCBI Taxonomy" id="155126"/>
    <lineage>
        <taxon>Eukaryota</taxon>
        <taxon>Fungi</taxon>
        <taxon>Dikarya</taxon>
        <taxon>Basidiomycota</taxon>
        <taxon>Ustilaginomycotina</taxon>
        <taxon>Exobasidiomycetes</taxon>
        <taxon>Tilletiales</taxon>
        <taxon>Tilletiaceae</taxon>
        <taxon>Tilletia</taxon>
    </lineage>
</organism>
<gene>
    <name evidence="8" type="ORF">OC842_006457</name>
</gene>
<dbReference type="GO" id="GO:0020037">
    <property type="term" value="F:heme binding"/>
    <property type="evidence" value="ECO:0007669"/>
    <property type="project" value="InterPro"/>
</dbReference>
<evidence type="ECO:0000256" key="1">
    <source>
        <dbReference type="ARBA" id="ARBA00001971"/>
    </source>
</evidence>
<dbReference type="SUPFAM" id="SSF48264">
    <property type="entry name" value="Cytochrome P450"/>
    <property type="match status" value="1"/>
</dbReference>
<dbReference type="CDD" id="cd00302">
    <property type="entry name" value="cytochrome_P450"/>
    <property type="match status" value="1"/>
</dbReference>
<dbReference type="Pfam" id="PF00067">
    <property type="entry name" value="p450"/>
    <property type="match status" value="1"/>
</dbReference>
<evidence type="ECO:0000256" key="7">
    <source>
        <dbReference type="SAM" id="Phobius"/>
    </source>
</evidence>
<keyword evidence="5 6" id="KW-0408">Iron</keyword>
<protein>
    <recommendedName>
        <fullName evidence="10">Cytochrome P450</fullName>
    </recommendedName>
</protein>
<keyword evidence="3 6" id="KW-0349">Heme</keyword>
<dbReference type="InterPro" id="IPR002403">
    <property type="entry name" value="Cyt_P450_E_grp-IV"/>
</dbReference>
<accession>A0AAN6G8I4</accession>
<evidence type="ECO:0000256" key="2">
    <source>
        <dbReference type="ARBA" id="ARBA00010617"/>
    </source>
</evidence>
<keyword evidence="7" id="KW-0812">Transmembrane</keyword>
<evidence type="ECO:0000256" key="3">
    <source>
        <dbReference type="ARBA" id="ARBA00022617"/>
    </source>
</evidence>
<keyword evidence="7" id="KW-0472">Membrane</keyword>
<sequence length="546" mass="61765">FATPALTNQELSAMESLSRSFTNLTEGKPLSVNADVSSSPLLVGLLTILATLVVYQLVLAPPSSLRSKSSKIQPILSAIPFLGSVDFYNDRIKFLRKHFGNPENKGFHQGARRLTVRDNSIIVLAGNKQDAKTFFYSRTLKFTQAYERLFSGIPTEITVNAIMDQDKSDAMFRENLKQAIRGERLAKLAPQMCEDTLRSVTALSDWQKRKGTFDPKAFTFPLLFCMSMRTVGFSDLSDQPEMMERLADYYWAMENAASYWSTFFSKYPFQSSRIKEESGKKLFAELTKAAKRRVEEGSVEDDTVTMLMDKDLGADYAVRFVVTSLFAAIINSTAMSMWMLLFFGAAPELRKRAAKEVFDYLDSMADGQGSDWTSKSRVEQLQALSLDEWENGFPLIEACLKETMRTVSDGTLFRLNMGDYKGAPPKVHGEEMRKGEFLAYWTGATHFNASIYPDPHRWDPERWARGEGSGDMEFLAWGTGMHPCTGMRFAKLEIKNFTTTMLALMDWETIDPRTGKAFTLDTLPKADLNKQERPTSEPVAIRFTRY</sequence>
<dbReference type="PANTHER" id="PTHR24304">
    <property type="entry name" value="CYTOCHROME P450 FAMILY 7"/>
    <property type="match status" value="1"/>
</dbReference>
<evidence type="ECO:0008006" key="10">
    <source>
        <dbReference type="Google" id="ProtNLM"/>
    </source>
</evidence>
<dbReference type="Gene3D" id="1.10.630.10">
    <property type="entry name" value="Cytochrome P450"/>
    <property type="match status" value="1"/>
</dbReference>
<dbReference type="InterPro" id="IPR050529">
    <property type="entry name" value="CYP450_sterol_14alpha_dmase"/>
</dbReference>
<dbReference type="EMBL" id="JAPDMQ010000584">
    <property type="protein sequence ID" value="KAK0522477.1"/>
    <property type="molecule type" value="Genomic_DNA"/>
</dbReference>
<evidence type="ECO:0000256" key="6">
    <source>
        <dbReference type="PIRSR" id="PIRSR602403-1"/>
    </source>
</evidence>
<evidence type="ECO:0000256" key="4">
    <source>
        <dbReference type="ARBA" id="ARBA00022723"/>
    </source>
</evidence>
<evidence type="ECO:0000313" key="8">
    <source>
        <dbReference type="EMBL" id="KAK0522477.1"/>
    </source>
</evidence>
<feature type="transmembrane region" description="Helical" evidence="7">
    <location>
        <begin position="316"/>
        <end position="343"/>
    </location>
</feature>
<dbReference type="PANTHER" id="PTHR24304:SF2">
    <property type="entry name" value="24-HYDROXYCHOLESTEROL 7-ALPHA-HYDROXYLASE"/>
    <property type="match status" value="1"/>
</dbReference>
<comment type="caution">
    <text evidence="8">The sequence shown here is derived from an EMBL/GenBank/DDBJ whole genome shotgun (WGS) entry which is preliminary data.</text>
</comment>
<keyword evidence="4 6" id="KW-0479">Metal-binding</keyword>
<feature type="transmembrane region" description="Helical" evidence="7">
    <location>
        <begin position="41"/>
        <end position="60"/>
    </location>
</feature>
<keyword evidence="7" id="KW-1133">Transmembrane helix</keyword>
<dbReference type="InterPro" id="IPR036396">
    <property type="entry name" value="Cyt_P450_sf"/>
</dbReference>
<dbReference type="PRINTS" id="PR00465">
    <property type="entry name" value="EP450IV"/>
</dbReference>
<dbReference type="AlphaFoldDB" id="A0AAN6G8I4"/>
<dbReference type="GO" id="GO:0005506">
    <property type="term" value="F:iron ion binding"/>
    <property type="evidence" value="ECO:0007669"/>
    <property type="project" value="InterPro"/>
</dbReference>
<name>A0AAN6G8I4_9BASI</name>
<dbReference type="GO" id="GO:0016705">
    <property type="term" value="F:oxidoreductase activity, acting on paired donors, with incorporation or reduction of molecular oxygen"/>
    <property type="evidence" value="ECO:0007669"/>
    <property type="project" value="InterPro"/>
</dbReference>